<dbReference type="GeneID" id="36533761"/>
<sequence length="93" mass="10195">MSEGVYQRLHTKASSCDPSIVLQVAGMGEVTPLGSVDVDWSLWADSTVYSTRFYVVEGCQFDLLLGRPSVIDYQLSRKDAAVGSRIRSSYQGS</sequence>
<proteinExistence type="predicted"/>
<dbReference type="Proteomes" id="UP000234474">
    <property type="component" value="Unassembled WGS sequence"/>
</dbReference>
<dbReference type="Gene3D" id="2.40.70.10">
    <property type="entry name" value="Acid Proteases"/>
    <property type="match status" value="1"/>
</dbReference>
<dbReference type="InterPro" id="IPR021109">
    <property type="entry name" value="Peptidase_aspartic_dom_sf"/>
</dbReference>
<comment type="caution">
    <text evidence="1">The sequence shown here is derived from an EMBL/GenBank/DDBJ whole genome shotgun (WGS) entry which is preliminary data.</text>
</comment>
<dbReference type="RefSeq" id="XP_024688157.1">
    <property type="nucleotide sequence ID" value="XM_024826436.1"/>
</dbReference>
<evidence type="ECO:0000313" key="2">
    <source>
        <dbReference type="Proteomes" id="UP000234474"/>
    </source>
</evidence>
<dbReference type="AlphaFoldDB" id="A0A2I1CPK9"/>
<evidence type="ECO:0000313" key="1">
    <source>
        <dbReference type="EMBL" id="PKX99562.1"/>
    </source>
</evidence>
<organism evidence="1 2">
    <name type="scientific">Aspergillus novofumigatus (strain IBT 16806)</name>
    <dbReference type="NCBI Taxonomy" id="1392255"/>
    <lineage>
        <taxon>Eukaryota</taxon>
        <taxon>Fungi</taxon>
        <taxon>Dikarya</taxon>
        <taxon>Ascomycota</taxon>
        <taxon>Pezizomycotina</taxon>
        <taxon>Eurotiomycetes</taxon>
        <taxon>Eurotiomycetidae</taxon>
        <taxon>Eurotiales</taxon>
        <taxon>Aspergillaceae</taxon>
        <taxon>Aspergillus</taxon>
        <taxon>Aspergillus subgen. Fumigati</taxon>
    </lineage>
</organism>
<accession>A0A2I1CPK9</accession>
<gene>
    <name evidence="1" type="ORF">P174DRAFT_438014</name>
</gene>
<protein>
    <submittedName>
        <fullName evidence="1">Uncharacterized protein</fullName>
    </submittedName>
</protein>
<dbReference type="OrthoDB" id="4471293at2759"/>
<keyword evidence="2" id="KW-1185">Reference proteome</keyword>
<dbReference type="VEuPathDB" id="FungiDB:P174DRAFT_438014"/>
<reference evidence="2" key="1">
    <citation type="journal article" date="2018" name="Proc. Natl. Acad. Sci. U.S.A.">
        <title>Linking secondary metabolites to gene clusters through genome sequencing of six diverse Aspergillus species.</title>
        <authorList>
            <person name="Kaerboelling I."/>
            <person name="Vesth T.C."/>
            <person name="Frisvad J.C."/>
            <person name="Nybo J.L."/>
            <person name="Theobald S."/>
            <person name="Kuo A."/>
            <person name="Bowyer P."/>
            <person name="Matsuda Y."/>
            <person name="Mondo S."/>
            <person name="Lyhne E.K."/>
            <person name="Kogle M.E."/>
            <person name="Clum A."/>
            <person name="Lipzen A."/>
            <person name="Salamov A."/>
            <person name="Ngan C.Y."/>
            <person name="Daum C."/>
            <person name="Chiniquy J."/>
            <person name="Barry K."/>
            <person name="LaButti K."/>
            <person name="Haridas S."/>
            <person name="Simmons B.A."/>
            <person name="Magnuson J.K."/>
            <person name="Mortensen U.H."/>
            <person name="Larsen T.O."/>
            <person name="Grigoriev I.V."/>
            <person name="Baker S.E."/>
            <person name="Andersen M.R."/>
        </authorList>
    </citation>
    <scope>NUCLEOTIDE SEQUENCE [LARGE SCALE GENOMIC DNA]</scope>
    <source>
        <strain evidence="2">IBT 16806</strain>
    </source>
</reference>
<name>A0A2I1CPK9_ASPN1</name>
<dbReference type="EMBL" id="MSZS01000001">
    <property type="protein sequence ID" value="PKX99562.1"/>
    <property type="molecule type" value="Genomic_DNA"/>
</dbReference>